<reference evidence="4 5" key="1">
    <citation type="submission" date="2020-04" db="EMBL/GenBank/DDBJ databases">
        <title>Genome sequence for Sphingorhabdus sp. strain M1.</title>
        <authorList>
            <person name="Park S.-J."/>
        </authorList>
    </citation>
    <scope>NUCLEOTIDE SEQUENCE [LARGE SCALE GENOMIC DNA]</scope>
    <source>
        <strain evidence="4 5">JK6</strain>
    </source>
</reference>
<evidence type="ECO:0000313" key="5">
    <source>
        <dbReference type="Proteomes" id="UP000501600"/>
    </source>
</evidence>
<feature type="chain" id="PRO_5026019217" evidence="3">
    <location>
        <begin position="24"/>
        <end position="513"/>
    </location>
</feature>
<keyword evidence="1" id="KW-0175">Coiled coil</keyword>
<keyword evidence="2" id="KW-0472">Membrane</keyword>
<dbReference type="EMBL" id="CP051217">
    <property type="protein sequence ID" value="QJB68982.1"/>
    <property type="molecule type" value="Genomic_DNA"/>
</dbReference>
<feature type="transmembrane region" description="Helical" evidence="2">
    <location>
        <begin position="299"/>
        <end position="321"/>
    </location>
</feature>
<proteinExistence type="predicted"/>
<keyword evidence="2" id="KW-0812">Transmembrane</keyword>
<dbReference type="PRINTS" id="PR00834">
    <property type="entry name" value="PROTEASES2C"/>
</dbReference>
<keyword evidence="5" id="KW-1185">Reference proteome</keyword>
<dbReference type="SUPFAM" id="SSF50494">
    <property type="entry name" value="Trypsin-like serine proteases"/>
    <property type="match status" value="1"/>
</dbReference>
<accession>A0A6H2DJX9</accession>
<dbReference type="PANTHER" id="PTHR43019:SF23">
    <property type="entry name" value="PROTEASE DO-LIKE 5, CHLOROPLASTIC"/>
    <property type="match status" value="1"/>
</dbReference>
<organism evidence="4 5">
    <name type="scientific">Parasphingorhabdus halotolerans</name>
    <dbReference type="NCBI Taxonomy" id="2725558"/>
    <lineage>
        <taxon>Bacteria</taxon>
        <taxon>Pseudomonadati</taxon>
        <taxon>Pseudomonadota</taxon>
        <taxon>Alphaproteobacteria</taxon>
        <taxon>Sphingomonadales</taxon>
        <taxon>Sphingomonadaceae</taxon>
        <taxon>Parasphingorhabdus</taxon>
    </lineage>
</organism>
<dbReference type="PANTHER" id="PTHR43019">
    <property type="entry name" value="SERINE ENDOPROTEASE DEGS"/>
    <property type="match status" value="1"/>
</dbReference>
<gene>
    <name evidence="4" type="ORF">HF685_06560</name>
</gene>
<dbReference type="Gene3D" id="2.40.10.10">
    <property type="entry name" value="Trypsin-like serine proteases"/>
    <property type="match status" value="2"/>
</dbReference>
<dbReference type="Proteomes" id="UP000501600">
    <property type="component" value="Chromosome"/>
</dbReference>
<dbReference type="InterPro" id="IPR043504">
    <property type="entry name" value="Peptidase_S1_PA_chymotrypsin"/>
</dbReference>
<feature type="coiled-coil region" evidence="1">
    <location>
        <begin position="250"/>
        <end position="277"/>
    </location>
</feature>
<feature type="transmembrane region" description="Helical" evidence="2">
    <location>
        <begin position="328"/>
        <end position="348"/>
    </location>
</feature>
<keyword evidence="3" id="KW-0732">Signal</keyword>
<sequence length="513" mass="54486">MIKKLILFVTIISATLLTGPAQADPADISAASRSVVRVVLAAKDGNKVAFVGHGSGFAVAPDKIVTNAHVIEIARQEPSVVIGIIPSQGGKSYGGRVIAFSPDNDLALIQVLDGGRLPPMTIFGGNVADGADVVAIGYPGSVDRAQGLNLDDMITPMSPVKTRGSISGGRSTKQFDTILHTAPIASGNSGGPLIDNCGRILGANSFGSLSDGNDAEFGFAVSAKEILSFLRKAGVKVGATATPCRSAAEISREEQERENAERAKVEALEKAETAERGAKTEKLRTTVSQDIIAERENQMAIAALLLVLSLVAVSGGFYLMTQSKRNPAIAAFGGAAVLLLGAVIVFLSRPSFSEIEDRVALAMKEGSENQQQAITVASSGKYQCTINPDRSRITVSQQNELPLEWTDGGCVNGRTQYGRDGAKWSRIFVPNEEQTVTINSFQPDRSEFTEERYLLGLDAMTKARAIRQKYGNKACTADAKVLADVEDMVKAIRAELPGSVNERLVYECARVKD</sequence>
<keyword evidence="4" id="KW-0378">Hydrolase</keyword>
<dbReference type="InterPro" id="IPR009003">
    <property type="entry name" value="Peptidase_S1_PA"/>
</dbReference>
<dbReference type="InterPro" id="IPR001940">
    <property type="entry name" value="Peptidase_S1C"/>
</dbReference>
<evidence type="ECO:0000256" key="3">
    <source>
        <dbReference type="SAM" id="SignalP"/>
    </source>
</evidence>
<evidence type="ECO:0000313" key="4">
    <source>
        <dbReference type="EMBL" id="QJB68982.1"/>
    </source>
</evidence>
<dbReference type="Pfam" id="PF13365">
    <property type="entry name" value="Trypsin_2"/>
    <property type="match status" value="1"/>
</dbReference>
<evidence type="ECO:0000256" key="1">
    <source>
        <dbReference type="SAM" id="Coils"/>
    </source>
</evidence>
<name>A0A6H2DJX9_9SPHN</name>
<dbReference type="GO" id="GO:0004252">
    <property type="term" value="F:serine-type endopeptidase activity"/>
    <property type="evidence" value="ECO:0007669"/>
    <property type="project" value="InterPro"/>
</dbReference>
<dbReference type="KEGG" id="phao:HF685_06560"/>
<feature type="signal peptide" evidence="3">
    <location>
        <begin position="1"/>
        <end position="23"/>
    </location>
</feature>
<keyword evidence="4" id="KW-0645">Protease</keyword>
<protein>
    <submittedName>
        <fullName evidence="4">Trypsin-like serine protease</fullName>
    </submittedName>
</protein>
<keyword evidence="2" id="KW-1133">Transmembrane helix</keyword>
<dbReference type="AlphaFoldDB" id="A0A6H2DJX9"/>
<dbReference type="RefSeq" id="WP_168818824.1">
    <property type="nucleotide sequence ID" value="NZ_CP051217.1"/>
</dbReference>
<dbReference type="GO" id="GO:0006508">
    <property type="term" value="P:proteolysis"/>
    <property type="evidence" value="ECO:0007669"/>
    <property type="project" value="UniProtKB-KW"/>
</dbReference>
<evidence type="ECO:0000256" key="2">
    <source>
        <dbReference type="SAM" id="Phobius"/>
    </source>
</evidence>